<gene>
    <name evidence="3" type="ORF">M9458_008297</name>
</gene>
<dbReference type="Proteomes" id="UP001529510">
    <property type="component" value="Unassembled WGS sequence"/>
</dbReference>
<sequence length="76" mass="8382">KGMCRRLRLMILLVSPPLLTPNCWRCLKHVLLNAHRRGCPPAAATPAPPPVTQKEVTPQKGRRAGRRKTAQPAAQV</sequence>
<feature type="compositionally biased region" description="Basic residues" evidence="1">
    <location>
        <begin position="60"/>
        <end position="69"/>
    </location>
</feature>
<name>A0ABD0R9L3_CIRMR</name>
<feature type="signal peptide" evidence="2">
    <location>
        <begin position="1"/>
        <end position="21"/>
    </location>
</feature>
<reference evidence="3 4" key="1">
    <citation type="submission" date="2024-05" db="EMBL/GenBank/DDBJ databases">
        <title>Genome sequencing and assembly of Indian major carp, Cirrhinus mrigala (Hamilton, 1822).</title>
        <authorList>
            <person name="Mohindra V."/>
            <person name="Chowdhury L.M."/>
            <person name="Lal K."/>
            <person name="Jena J.K."/>
        </authorList>
    </citation>
    <scope>NUCLEOTIDE SEQUENCE [LARGE SCALE GENOMIC DNA]</scope>
    <source>
        <strain evidence="3">CM1030</strain>
        <tissue evidence="3">Blood</tissue>
    </source>
</reference>
<feature type="non-terminal residue" evidence="3">
    <location>
        <position position="1"/>
    </location>
</feature>
<evidence type="ECO:0008006" key="5">
    <source>
        <dbReference type="Google" id="ProtNLM"/>
    </source>
</evidence>
<accession>A0ABD0R9L3</accession>
<evidence type="ECO:0000313" key="3">
    <source>
        <dbReference type="EMBL" id="KAL0194725.1"/>
    </source>
</evidence>
<dbReference type="EMBL" id="JAMKFB020000004">
    <property type="protein sequence ID" value="KAL0194725.1"/>
    <property type="molecule type" value="Genomic_DNA"/>
</dbReference>
<evidence type="ECO:0000256" key="2">
    <source>
        <dbReference type="SAM" id="SignalP"/>
    </source>
</evidence>
<evidence type="ECO:0000313" key="4">
    <source>
        <dbReference type="Proteomes" id="UP001529510"/>
    </source>
</evidence>
<keyword evidence="2" id="KW-0732">Signal</keyword>
<protein>
    <recommendedName>
        <fullName evidence="5">Secreted protein</fullName>
    </recommendedName>
</protein>
<proteinExistence type="predicted"/>
<evidence type="ECO:0000256" key="1">
    <source>
        <dbReference type="SAM" id="MobiDB-lite"/>
    </source>
</evidence>
<keyword evidence="4" id="KW-1185">Reference proteome</keyword>
<comment type="caution">
    <text evidence="3">The sequence shown here is derived from an EMBL/GenBank/DDBJ whole genome shotgun (WGS) entry which is preliminary data.</text>
</comment>
<feature type="non-terminal residue" evidence="3">
    <location>
        <position position="76"/>
    </location>
</feature>
<dbReference type="AlphaFoldDB" id="A0ABD0R9L3"/>
<feature type="region of interest" description="Disordered" evidence="1">
    <location>
        <begin position="38"/>
        <end position="76"/>
    </location>
</feature>
<organism evidence="3 4">
    <name type="scientific">Cirrhinus mrigala</name>
    <name type="common">Mrigala</name>
    <dbReference type="NCBI Taxonomy" id="683832"/>
    <lineage>
        <taxon>Eukaryota</taxon>
        <taxon>Metazoa</taxon>
        <taxon>Chordata</taxon>
        <taxon>Craniata</taxon>
        <taxon>Vertebrata</taxon>
        <taxon>Euteleostomi</taxon>
        <taxon>Actinopterygii</taxon>
        <taxon>Neopterygii</taxon>
        <taxon>Teleostei</taxon>
        <taxon>Ostariophysi</taxon>
        <taxon>Cypriniformes</taxon>
        <taxon>Cyprinidae</taxon>
        <taxon>Labeoninae</taxon>
        <taxon>Labeonini</taxon>
        <taxon>Cirrhinus</taxon>
    </lineage>
</organism>
<feature type="chain" id="PRO_5044835981" description="Secreted protein" evidence="2">
    <location>
        <begin position="22"/>
        <end position="76"/>
    </location>
</feature>